<reference evidence="13 14" key="2">
    <citation type="submission" date="2017-08" db="EMBL/GenBank/DDBJ databases">
        <authorList>
            <person name="de Groot N.N."/>
        </authorList>
    </citation>
    <scope>NUCLEOTIDE SEQUENCE [LARGE SCALE GENOMIC DNA]</scope>
    <source>
        <strain evidence="13">Orrdi1</strain>
    </source>
</reference>
<feature type="transmembrane region" description="Helical" evidence="10">
    <location>
        <begin position="31"/>
        <end position="51"/>
    </location>
</feature>
<comment type="subcellular location">
    <subcellularLocation>
        <location evidence="1">Cell inner membrane</location>
        <topology evidence="1">Single-pass membrane protein</topology>
    </subcellularLocation>
</comment>
<keyword evidence="9 10" id="KW-0472">Membrane</keyword>
<evidence type="ECO:0000256" key="9">
    <source>
        <dbReference type="ARBA" id="ARBA00023136"/>
    </source>
</evidence>
<comment type="similarity">
    <text evidence="2">Belongs to the GSP G family.</text>
</comment>
<evidence type="ECO:0000256" key="7">
    <source>
        <dbReference type="ARBA" id="ARBA00022692"/>
    </source>
</evidence>
<dbReference type="Proteomes" id="UP000078558">
    <property type="component" value="Chromosome I"/>
</dbReference>
<dbReference type="GO" id="GO:0015628">
    <property type="term" value="P:protein secretion by the type II secretion system"/>
    <property type="evidence" value="ECO:0007669"/>
    <property type="project" value="InterPro"/>
</dbReference>
<dbReference type="PRINTS" id="PR00813">
    <property type="entry name" value="BCTERIALGSPG"/>
</dbReference>
<dbReference type="RefSeq" id="WP_067756920.1">
    <property type="nucleotide sequence ID" value="NZ_LT907988.1"/>
</dbReference>
<dbReference type="PROSITE" id="PS00409">
    <property type="entry name" value="PROKAR_NTER_METHYL"/>
    <property type="match status" value="1"/>
</dbReference>
<dbReference type="InterPro" id="IPR000983">
    <property type="entry name" value="Bac_GSPG_pilin"/>
</dbReference>
<evidence type="ECO:0000256" key="4">
    <source>
        <dbReference type="ARBA" id="ARBA00022475"/>
    </source>
</evidence>
<keyword evidence="8 10" id="KW-1133">Transmembrane helix</keyword>
<dbReference type="NCBIfam" id="TIGR02532">
    <property type="entry name" value="IV_pilin_GFxxxE"/>
    <property type="match status" value="1"/>
</dbReference>
<keyword evidence="14" id="KW-1185">Reference proteome</keyword>
<evidence type="ECO:0000256" key="8">
    <source>
        <dbReference type="ARBA" id="ARBA00022989"/>
    </source>
</evidence>
<organism evidence="12 14">
    <name type="scientific">Orrella dioscoreae</name>
    <dbReference type="NCBI Taxonomy" id="1851544"/>
    <lineage>
        <taxon>Bacteria</taxon>
        <taxon>Pseudomonadati</taxon>
        <taxon>Pseudomonadota</taxon>
        <taxon>Betaproteobacteria</taxon>
        <taxon>Burkholderiales</taxon>
        <taxon>Alcaligenaceae</taxon>
        <taxon>Orrella</taxon>
    </lineage>
</organism>
<reference evidence="12 14" key="1">
    <citation type="submission" date="2016-06" db="EMBL/GenBank/DDBJ databases">
        <authorList>
            <person name="Kjaerup R.B."/>
            <person name="Dalgaard T.S."/>
            <person name="Juul-Madsen H.R."/>
        </authorList>
    </citation>
    <scope>NUCLEOTIDE SEQUENCE [LARGE SCALE GENOMIC DNA]</scope>
    <source>
        <strain evidence="12">Orrdi1</strain>
    </source>
</reference>
<dbReference type="SUPFAM" id="SSF54523">
    <property type="entry name" value="Pili subunits"/>
    <property type="match status" value="1"/>
</dbReference>
<dbReference type="PANTHER" id="PTHR30093:SF44">
    <property type="entry name" value="TYPE II SECRETION SYSTEM CORE PROTEIN G"/>
    <property type="match status" value="1"/>
</dbReference>
<evidence type="ECO:0000256" key="5">
    <source>
        <dbReference type="ARBA" id="ARBA00022481"/>
    </source>
</evidence>
<evidence type="ECO:0000256" key="10">
    <source>
        <dbReference type="SAM" id="Phobius"/>
    </source>
</evidence>
<feature type="domain" description="Type II secretion system protein GspG C-terminal" evidence="11">
    <location>
        <begin position="53"/>
        <end position="158"/>
    </location>
</feature>
<dbReference type="EMBL" id="FLRC01000038">
    <property type="protein sequence ID" value="SBT26688.1"/>
    <property type="molecule type" value="Genomic_DNA"/>
</dbReference>
<dbReference type="AlphaFoldDB" id="A0A1C3K5H9"/>
<dbReference type="InterPro" id="IPR010054">
    <property type="entry name" value="Type2_sec_GspG"/>
</dbReference>
<dbReference type="PANTHER" id="PTHR30093">
    <property type="entry name" value="GENERAL SECRETION PATHWAY PROTEIN G"/>
    <property type="match status" value="1"/>
</dbReference>
<evidence type="ECO:0000256" key="2">
    <source>
        <dbReference type="ARBA" id="ARBA00009984"/>
    </source>
</evidence>
<dbReference type="InterPro" id="IPR045584">
    <property type="entry name" value="Pilin-like"/>
</dbReference>
<keyword evidence="4" id="KW-1003">Cell membrane</keyword>
<dbReference type="EMBL" id="LT907988">
    <property type="protein sequence ID" value="SOE49417.1"/>
    <property type="molecule type" value="Genomic_DNA"/>
</dbReference>
<dbReference type="NCBIfam" id="TIGR01710">
    <property type="entry name" value="typeII_sec_gspG"/>
    <property type="match status" value="1"/>
</dbReference>
<evidence type="ECO:0000259" key="11">
    <source>
        <dbReference type="Pfam" id="PF08334"/>
    </source>
</evidence>
<evidence type="ECO:0000313" key="13">
    <source>
        <dbReference type="EMBL" id="SOE49417.1"/>
    </source>
</evidence>
<proteinExistence type="inferred from homology"/>
<dbReference type="Gene3D" id="3.30.700.10">
    <property type="entry name" value="Glycoprotein, Type 4 Pilin"/>
    <property type="match status" value="1"/>
</dbReference>
<gene>
    <name evidence="12" type="ORF">ODI_01979</name>
    <name evidence="13" type="ORF">ODI_R2058</name>
</gene>
<keyword evidence="5" id="KW-0488">Methylation</keyword>
<dbReference type="KEGG" id="odi:ODI_R2058"/>
<keyword evidence="6" id="KW-0997">Cell inner membrane</keyword>
<dbReference type="STRING" id="1851544.ODI_01979"/>
<name>A0A1C3K5H9_9BURK</name>
<evidence type="ECO:0000256" key="6">
    <source>
        <dbReference type="ARBA" id="ARBA00022519"/>
    </source>
</evidence>
<evidence type="ECO:0000256" key="1">
    <source>
        <dbReference type="ARBA" id="ARBA00004377"/>
    </source>
</evidence>
<evidence type="ECO:0000256" key="3">
    <source>
        <dbReference type="ARBA" id="ARBA00020042"/>
    </source>
</evidence>
<dbReference type="Pfam" id="PF08334">
    <property type="entry name" value="T2SSG"/>
    <property type="match status" value="1"/>
</dbReference>
<evidence type="ECO:0000313" key="14">
    <source>
        <dbReference type="Proteomes" id="UP000078558"/>
    </source>
</evidence>
<dbReference type="GO" id="GO:0005886">
    <property type="term" value="C:plasma membrane"/>
    <property type="evidence" value="ECO:0007669"/>
    <property type="project" value="UniProtKB-SubCell"/>
</dbReference>
<sequence length="160" mass="17459">MSIPSRSLPASALSRSRRAFRAGHACRQRGFSLIEIMVVVVIMGILAALVVPNLLDRPDQARAVAARQDIASIAQALKLYRLDNGRYPSSEQGLRALVERPANGANNWRNYLERLPNDPWGQPYQYLSPGVHGEFDVFSLGADSQPGGDGADADIGSWML</sequence>
<dbReference type="Pfam" id="PF07963">
    <property type="entry name" value="N_methyl"/>
    <property type="match status" value="1"/>
</dbReference>
<dbReference type="InterPro" id="IPR012902">
    <property type="entry name" value="N_methyl_site"/>
</dbReference>
<dbReference type="InterPro" id="IPR013545">
    <property type="entry name" value="T2SS_protein-GspG_C"/>
</dbReference>
<protein>
    <recommendedName>
        <fullName evidence="3">Type II secretion system core protein G</fullName>
    </recommendedName>
</protein>
<dbReference type="OrthoDB" id="9795612at2"/>
<evidence type="ECO:0000313" key="12">
    <source>
        <dbReference type="EMBL" id="SBT26688.1"/>
    </source>
</evidence>
<dbReference type="GO" id="GO:0015627">
    <property type="term" value="C:type II protein secretion system complex"/>
    <property type="evidence" value="ECO:0007669"/>
    <property type="project" value="InterPro"/>
</dbReference>
<accession>A0A1C3K5H9</accession>
<keyword evidence="7 10" id="KW-0812">Transmembrane</keyword>